<feature type="compositionally biased region" description="Basic residues" evidence="1">
    <location>
        <begin position="31"/>
        <end position="40"/>
    </location>
</feature>
<feature type="compositionally biased region" description="Polar residues" evidence="1">
    <location>
        <begin position="89"/>
        <end position="101"/>
    </location>
</feature>
<name>A0A0L0F526_9EUKA</name>
<dbReference type="EMBL" id="KQ249068">
    <property type="protein sequence ID" value="KNC71308.1"/>
    <property type="molecule type" value="Genomic_DNA"/>
</dbReference>
<accession>A0A0L0F526</accession>
<feature type="compositionally biased region" description="Basic and acidic residues" evidence="1">
    <location>
        <begin position="1"/>
        <end position="11"/>
    </location>
</feature>
<feature type="region of interest" description="Disordered" evidence="1">
    <location>
        <begin position="1"/>
        <end position="134"/>
    </location>
</feature>
<feature type="compositionally biased region" description="Basic and acidic residues" evidence="1">
    <location>
        <begin position="77"/>
        <end position="88"/>
    </location>
</feature>
<proteinExistence type="predicted"/>
<dbReference type="RefSeq" id="XP_014145210.1">
    <property type="nucleotide sequence ID" value="XM_014289735.1"/>
</dbReference>
<keyword evidence="3" id="KW-1185">Reference proteome</keyword>
<evidence type="ECO:0000256" key="1">
    <source>
        <dbReference type="SAM" id="MobiDB-lite"/>
    </source>
</evidence>
<gene>
    <name evidence="2" type="ORF">SARC_16154</name>
</gene>
<dbReference type="AlphaFoldDB" id="A0A0L0F526"/>
<evidence type="ECO:0000313" key="2">
    <source>
        <dbReference type="EMBL" id="KNC71308.1"/>
    </source>
</evidence>
<sequence length="160" mass="18257">IPLSEELRSRAEGFAPPRKKRVPKAENTEKGKKKSKGRKMKNQDTSDNSEEESRTRADAPEYLDVVPSSSSDDEDVFERMRRQRDEINKSNNTATDASGHTNTHKDINTVKDNSTNKGKDNQGASVDSEESEMDVELRRTLREVWHKHAEAVQWLKGGWF</sequence>
<dbReference type="Proteomes" id="UP000054560">
    <property type="component" value="Unassembled WGS sequence"/>
</dbReference>
<organism evidence="2 3">
    <name type="scientific">Sphaeroforma arctica JP610</name>
    <dbReference type="NCBI Taxonomy" id="667725"/>
    <lineage>
        <taxon>Eukaryota</taxon>
        <taxon>Ichthyosporea</taxon>
        <taxon>Ichthyophonida</taxon>
        <taxon>Sphaeroforma</taxon>
    </lineage>
</organism>
<protein>
    <submittedName>
        <fullName evidence="2">Uncharacterized protein</fullName>
    </submittedName>
</protein>
<reference evidence="2 3" key="1">
    <citation type="submission" date="2011-02" db="EMBL/GenBank/DDBJ databases">
        <title>The Genome Sequence of Sphaeroforma arctica JP610.</title>
        <authorList>
            <consortium name="The Broad Institute Genome Sequencing Platform"/>
            <person name="Russ C."/>
            <person name="Cuomo C."/>
            <person name="Young S.K."/>
            <person name="Zeng Q."/>
            <person name="Gargeya S."/>
            <person name="Alvarado L."/>
            <person name="Berlin A."/>
            <person name="Chapman S.B."/>
            <person name="Chen Z."/>
            <person name="Freedman E."/>
            <person name="Gellesch M."/>
            <person name="Goldberg J."/>
            <person name="Griggs A."/>
            <person name="Gujja S."/>
            <person name="Heilman E."/>
            <person name="Heiman D."/>
            <person name="Howarth C."/>
            <person name="Mehta T."/>
            <person name="Neiman D."/>
            <person name="Pearson M."/>
            <person name="Roberts A."/>
            <person name="Saif S."/>
            <person name="Shea T."/>
            <person name="Shenoy N."/>
            <person name="Sisk P."/>
            <person name="Stolte C."/>
            <person name="Sykes S."/>
            <person name="White J."/>
            <person name="Yandava C."/>
            <person name="Burger G."/>
            <person name="Gray M.W."/>
            <person name="Holland P.W.H."/>
            <person name="King N."/>
            <person name="Lang F.B.F."/>
            <person name="Roger A.J."/>
            <person name="Ruiz-Trillo I."/>
            <person name="Haas B."/>
            <person name="Nusbaum C."/>
            <person name="Birren B."/>
        </authorList>
    </citation>
    <scope>NUCLEOTIDE SEQUENCE [LARGE SCALE GENOMIC DNA]</scope>
    <source>
        <strain evidence="2 3">JP610</strain>
    </source>
</reference>
<dbReference type="GeneID" id="25916658"/>
<feature type="non-terminal residue" evidence="2">
    <location>
        <position position="1"/>
    </location>
</feature>
<evidence type="ECO:0000313" key="3">
    <source>
        <dbReference type="Proteomes" id="UP000054560"/>
    </source>
</evidence>